<dbReference type="Pfam" id="PF12259">
    <property type="entry name" value="Baculo_F"/>
    <property type="match status" value="1"/>
</dbReference>
<feature type="transmembrane region" description="Helical" evidence="3">
    <location>
        <begin position="491"/>
        <end position="511"/>
    </location>
</feature>
<name>A0AAW1CMB7_9HEMI</name>
<keyword evidence="5" id="KW-1185">Reference proteome</keyword>
<keyword evidence="1" id="KW-0175">Coiled coil</keyword>
<feature type="region of interest" description="Disordered" evidence="2">
    <location>
        <begin position="517"/>
        <end position="540"/>
    </location>
</feature>
<evidence type="ECO:0000256" key="3">
    <source>
        <dbReference type="SAM" id="Phobius"/>
    </source>
</evidence>
<keyword evidence="3" id="KW-1133">Transmembrane helix</keyword>
<dbReference type="InterPro" id="IPR022048">
    <property type="entry name" value="Envelope_fusion-like"/>
</dbReference>
<accession>A0AAW1CMB7</accession>
<keyword evidence="3" id="KW-0812">Transmembrane</keyword>
<sequence>MMGTAKLQHSQHHLVHHYNLKTLIQQINNTNKNYNSILEKFNDSKISKYNISDSVLISDSSYKINTIYNYKIIINHIKSLINEKLEIIYNYNISMNKDNVRVKRGLINGLGHIIKTISGNLDAYDQEKYDKIIEQIKRNQFNIKEQLDSQYSFSSALIDEYNDTIHKLNYNNDEIKRKLSVLNNNLSDYQELSNLLNIFNQMNILYNVILNTVREIENSLTFCKLGLLHPSIISTKELYNELIKISKYYNNQLPLEINYENILELEQLLNVRCKLNINEEIIYYIGIPLVSQDIFKLYNLYAIPTYVNSKTFTIYPNIKYILKSNDKTIGLVELCQRTTFGYLCSVNSIAHQHITCEEEILTTGKTSTCTYTPIELKENHIQWIQEVSQYLAILPKTETIKILKENEVQYKNLKGIFLIKSGEDKVYFKNKELVHQTEMHGQPQLISDIVPLIDTKQNSNFTVDLQYFNLQKLPPRMIYHKLEHNDFAIKLSLWTLLIIILILAPLTYVTVRYYKKRSTKPPPENQNSSPPSSGSPSALF</sequence>
<organism evidence="4 5">
    <name type="scientific">Rhynocoris fuscipes</name>
    <dbReference type="NCBI Taxonomy" id="488301"/>
    <lineage>
        <taxon>Eukaryota</taxon>
        <taxon>Metazoa</taxon>
        <taxon>Ecdysozoa</taxon>
        <taxon>Arthropoda</taxon>
        <taxon>Hexapoda</taxon>
        <taxon>Insecta</taxon>
        <taxon>Pterygota</taxon>
        <taxon>Neoptera</taxon>
        <taxon>Paraneoptera</taxon>
        <taxon>Hemiptera</taxon>
        <taxon>Heteroptera</taxon>
        <taxon>Panheteroptera</taxon>
        <taxon>Cimicomorpha</taxon>
        <taxon>Reduviidae</taxon>
        <taxon>Harpactorinae</taxon>
        <taxon>Harpactorini</taxon>
        <taxon>Rhynocoris</taxon>
    </lineage>
</organism>
<dbReference type="AlphaFoldDB" id="A0AAW1CMB7"/>
<evidence type="ECO:0000256" key="2">
    <source>
        <dbReference type="SAM" id="MobiDB-lite"/>
    </source>
</evidence>
<protein>
    <recommendedName>
        <fullName evidence="6">Envelope protein</fullName>
    </recommendedName>
</protein>
<feature type="compositionally biased region" description="Low complexity" evidence="2">
    <location>
        <begin position="525"/>
        <end position="540"/>
    </location>
</feature>
<evidence type="ECO:0000313" key="4">
    <source>
        <dbReference type="EMBL" id="KAK9499571.1"/>
    </source>
</evidence>
<evidence type="ECO:0000256" key="1">
    <source>
        <dbReference type="SAM" id="Coils"/>
    </source>
</evidence>
<proteinExistence type="predicted"/>
<reference evidence="4 5" key="1">
    <citation type="submission" date="2022-12" db="EMBL/GenBank/DDBJ databases">
        <title>Chromosome-level genome assembly of true bugs.</title>
        <authorList>
            <person name="Ma L."/>
            <person name="Li H."/>
        </authorList>
    </citation>
    <scope>NUCLEOTIDE SEQUENCE [LARGE SCALE GENOMIC DNA]</scope>
    <source>
        <strain evidence="4">Lab_2022b</strain>
    </source>
</reference>
<feature type="coiled-coil region" evidence="1">
    <location>
        <begin position="158"/>
        <end position="192"/>
    </location>
</feature>
<dbReference type="Proteomes" id="UP001461498">
    <property type="component" value="Unassembled WGS sequence"/>
</dbReference>
<dbReference type="EMBL" id="JAPXFL010000011">
    <property type="protein sequence ID" value="KAK9499571.1"/>
    <property type="molecule type" value="Genomic_DNA"/>
</dbReference>
<evidence type="ECO:0000313" key="5">
    <source>
        <dbReference type="Proteomes" id="UP001461498"/>
    </source>
</evidence>
<comment type="caution">
    <text evidence="4">The sequence shown here is derived from an EMBL/GenBank/DDBJ whole genome shotgun (WGS) entry which is preliminary data.</text>
</comment>
<keyword evidence="3" id="KW-0472">Membrane</keyword>
<gene>
    <name evidence="4" type="ORF">O3M35_002592</name>
</gene>
<evidence type="ECO:0008006" key="6">
    <source>
        <dbReference type="Google" id="ProtNLM"/>
    </source>
</evidence>